<protein>
    <submittedName>
        <fullName evidence="1">WYL domain-containing protein</fullName>
    </submittedName>
</protein>
<name>A0ABU5VVR5_9BACT</name>
<accession>A0ABU5VVR5</accession>
<keyword evidence="2" id="KW-1185">Reference proteome</keyword>
<proteinExistence type="predicted"/>
<evidence type="ECO:0000313" key="1">
    <source>
        <dbReference type="EMBL" id="MEA9357042.1"/>
    </source>
</evidence>
<dbReference type="EMBL" id="JAYGJQ010000002">
    <property type="protein sequence ID" value="MEA9357042.1"/>
    <property type="molecule type" value="Genomic_DNA"/>
</dbReference>
<sequence length="312" mass="36496">MSDQQYILENSFWKFLVSLEELKERKEVVLMCSSLGINEETLENYCEFLTRFKVAVMRDEHFVYPLKEQCKIKMEFSLSEWLALQATIPKGDDAFYFQQITQDKMRMAHKAYAQFALYKKPEAHVVASGTFIENLKKKIDYDIVCRKSMKIKFFAGKECDVFPHRMVFLDGVLCVVGENTADKTLVYFGVEDIEAVENLTAFYEPNLSQIEVNEFIGHLRLINGQEERLVLKIYSQDQTDLLPEHHFLGNPFVTSSTEGDMIWAATIEMCDDVYNWLYRMRDRVEVLDPGHIRKEFSHYCELKKENSSKKAS</sequence>
<evidence type="ECO:0000313" key="2">
    <source>
        <dbReference type="Proteomes" id="UP001302274"/>
    </source>
</evidence>
<comment type="caution">
    <text evidence="1">The sequence shown here is derived from an EMBL/GenBank/DDBJ whole genome shotgun (WGS) entry which is preliminary data.</text>
</comment>
<gene>
    <name evidence="1" type="ORF">SHI21_12530</name>
</gene>
<dbReference type="Proteomes" id="UP001302274">
    <property type="component" value="Unassembled WGS sequence"/>
</dbReference>
<organism evidence="1 2">
    <name type="scientific">Bacteriovorax antarcticus</name>
    <dbReference type="NCBI Taxonomy" id="3088717"/>
    <lineage>
        <taxon>Bacteria</taxon>
        <taxon>Pseudomonadati</taxon>
        <taxon>Bdellovibrionota</taxon>
        <taxon>Bacteriovoracia</taxon>
        <taxon>Bacteriovoracales</taxon>
        <taxon>Bacteriovoracaceae</taxon>
        <taxon>Bacteriovorax</taxon>
    </lineage>
</organism>
<dbReference type="RefSeq" id="WP_323576936.1">
    <property type="nucleotide sequence ID" value="NZ_JAYGJQ010000002.1"/>
</dbReference>
<reference evidence="1 2" key="1">
    <citation type="submission" date="2023-11" db="EMBL/GenBank/DDBJ databases">
        <title>A Novel Polar Bacteriovorax (B. antarcticus) Isolated from the Biocrust in Antarctica.</title>
        <authorList>
            <person name="Mun W."/>
            <person name="Choi S.Y."/>
            <person name="Mitchell R.J."/>
        </authorList>
    </citation>
    <scope>NUCLEOTIDE SEQUENCE [LARGE SCALE GENOMIC DNA]</scope>
    <source>
        <strain evidence="1 2">PP10</strain>
    </source>
</reference>